<name>A0A917BY85_9BACL</name>
<accession>A0A917BY85</accession>
<dbReference type="AlphaFoldDB" id="A0A917BY85"/>
<sequence>MLMHGSIPPLLTRLAVGFGLWKALRPGRDDRLPIHPFGTSAKFGSPVFPLENSAHIQLLTRTNISLLGLFSKAVKKMKKE</sequence>
<gene>
    <name evidence="1" type="ORF">GCM10010912_05140</name>
</gene>
<dbReference type="Proteomes" id="UP000637643">
    <property type="component" value="Unassembled WGS sequence"/>
</dbReference>
<keyword evidence="2" id="KW-1185">Reference proteome</keyword>
<reference evidence="1" key="2">
    <citation type="submission" date="2020-09" db="EMBL/GenBank/DDBJ databases">
        <authorList>
            <person name="Sun Q."/>
            <person name="Zhou Y."/>
        </authorList>
    </citation>
    <scope>NUCLEOTIDE SEQUENCE</scope>
    <source>
        <strain evidence="1">CGMCC 1.16134</strain>
    </source>
</reference>
<proteinExistence type="predicted"/>
<evidence type="ECO:0000313" key="2">
    <source>
        <dbReference type="Proteomes" id="UP000637643"/>
    </source>
</evidence>
<organism evidence="1 2">
    <name type="scientific">Paenibacillus albidus</name>
    <dbReference type="NCBI Taxonomy" id="2041023"/>
    <lineage>
        <taxon>Bacteria</taxon>
        <taxon>Bacillati</taxon>
        <taxon>Bacillota</taxon>
        <taxon>Bacilli</taxon>
        <taxon>Bacillales</taxon>
        <taxon>Paenibacillaceae</taxon>
        <taxon>Paenibacillus</taxon>
    </lineage>
</organism>
<comment type="caution">
    <text evidence="1">The sequence shown here is derived from an EMBL/GenBank/DDBJ whole genome shotgun (WGS) entry which is preliminary data.</text>
</comment>
<evidence type="ECO:0000313" key="1">
    <source>
        <dbReference type="EMBL" id="GGF63043.1"/>
    </source>
</evidence>
<protein>
    <submittedName>
        <fullName evidence="1">Uncharacterized protein</fullName>
    </submittedName>
</protein>
<dbReference type="EMBL" id="BMKR01000002">
    <property type="protein sequence ID" value="GGF63043.1"/>
    <property type="molecule type" value="Genomic_DNA"/>
</dbReference>
<reference evidence="1" key="1">
    <citation type="journal article" date="2014" name="Int. J. Syst. Evol. Microbiol.">
        <title>Complete genome sequence of Corynebacterium casei LMG S-19264T (=DSM 44701T), isolated from a smear-ripened cheese.</title>
        <authorList>
            <consortium name="US DOE Joint Genome Institute (JGI-PGF)"/>
            <person name="Walter F."/>
            <person name="Albersmeier A."/>
            <person name="Kalinowski J."/>
            <person name="Ruckert C."/>
        </authorList>
    </citation>
    <scope>NUCLEOTIDE SEQUENCE</scope>
    <source>
        <strain evidence="1">CGMCC 1.16134</strain>
    </source>
</reference>